<dbReference type="PANTHER" id="PTHR34219">
    <property type="entry name" value="IRON-REGULATED INNER MEMBRANE PROTEIN-RELATED"/>
    <property type="match status" value="1"/>
</dbReference>
<dbReference type="STRING" id="1792845.BC343_00580"/>
<dbReference type="OrthoDB" id="111691at2"/>
<dbReference type="Pfam" id="PF03929">
    <property type="entry name" value="PepSY_TM"/>
    <property type="match status" value="1"/>
</dbReference>
<dbReference type="EMBL" id="MBTF01000001">
    <property type="protein sequence ID" value="OOQ61605.1"/>
    <property type="molecule type" value="Genomic_DNA"/>
</dbReference>
<accession>A0A1S9PKY9</accession>
<organism evidence="2 3">
    <name type="scientific">Mucilaginibacter pedocola</name>
    <dbReference type="NCBI Taxonomy" id="1792845"/>
    <lineage>
        <taxon>Bacteria</taxon>
        <taxon>Pseudomonadati</taxon>
        <taxon>Bacteroidota</taxon>
        <taxon>Sphingobacteriia</taxon>
        <taxon>Sphingobacteriales</taxon>
        <taxon>Sphingobacteriaceae</taxon>
        <taxon>Mucilaginibacter</taxon>
    </lineage>
</organism>
<dbReference type="AlphaFoldDB" id="A0A1S9PKY9"/>
<proteinExistence type="predicted"/>
<comment type="caution">
    <text evidence="2">The sequence shown here is derived from an EMBL/GenBank/DDBJ whole genome shotgun (WGS) entry which is preliminary data.</text>
</comment>
<dbReference type="Proteomes" id="UP000189739">
    <property type="component" value="Unassembled WGS sequence"/>
</dbReference>
<feature type="transmembrane region" description="Helical" evidence="1">
    <location>
        <begin position="332"/>
        <end position="354"/>
    </location>
</feature>
<evidence type="ECO:0000256" key="1">
    <source>
        <dbReference type="SAM" id="Phobius"/>
    </source>
</evidence>
<keyword evidence="1" id="KW-0472">Membrane</keyword>
<gene>
    <name evidence="2" type="ORF">BC343_00580</name>
</gene>
<dbReference type="RefSeq" id="WP_078345776.1">
    <property type="nucleotide sequence ID" value="NZ_MBTF01000001.1"/>
</dbReference>
<reference evidence="2 3" key="1">
    <citation type="submission" date="2016-07" db="EMBL/GenBank/DDBJ databases">
        <title>Genomic analysis of zinc-resistant bacterium Mucilaginibacter pedocola TBZ30.</title>
        <authorList>
            <person name="Huang J."/>
            <person name="Tang J."/>
        </authorList>
    </citation>
    <scope>NUCLEOTIDE SEQUENCE [LARGE SCALE GENOMIC DNA]</scope>
    <source>
        <strain evidence="2 3">TBZ30</strain>
    </source>
</reference>
<keyword evidence="3" id="KW-1185">Reference proteome</keyword>
<dbReference type="PANTHER" id="PTHR34219:SF3">
    <property type="entry name" value="BLL7967 PROTEIN"/>
    <property type="match status" value="1"/>
</dbReference>
<evidence type="ECO:0008006" key="4">
    <source>
        <dbReference type="Google" id="ProtNLM"/>
    </source>
</evidence>
<feature type="transmembrane region" description="Helical" evidence="1">
    <location>
        <begin position="180"/>
        <end position="206"/>
    </location>
</feature>
<keyword evidence="1" id="KW-1133">Transmembrane helix</keyword>
<name>A0A1S9PKY9_9SPHI</name>
<keyword evidence="1" id="KW-0812">Transmembrane</keyword>
<feature type="transmembrane region" description="Helical" evidence="1">
    <location>
        <begin position="12"/>
        <end position="33"/>
    </location>
</feature>
<evidence type="ECO:0000313" key="2">
    <source>
        <dbReference type="EMBL" id="OOQ61605.1"/>
    </source>
</evidence>
<dbReference type="InterPro" id="IPR005625">
    <property type="entry name" value="PepSY-ass_TM"/>
</dbReference>
<feature type="transmembrane region" description="Helical" evidence="1">
    <location>
        <begin position="137"/>
        <end position="159"/>
    </location>
</feature>
<evidence type="ECO:0000313" key="3">
    <source>
        <dbReference type="Proteomes" id="UP000189739"/>
    </source>
</evidence>
<protein>
    <recommendedName>
        <fullName evidence="4">Peptidase</fullName>
    </recommendedName>
</protein>
<sequence>MFKKVINWLHLWLGIASGLILIVVALTGALLTFEDELEPVLFRSSQVVTPAGQRLTVDSLVQVANTVFKDKKVSRLIIPAEADRSIEARIGEKKGLKVAYLDPYTGNVLYKGKYDGQFFQQVRSLHRYLLLGPTGKVITGISCSICLFLTISGLILWWPANKNAVKQRFKIKWNAKGKRLNWDLHAVSGFYISIFLLLITLTGFVWSYDWAENLIYKLADGKLEKEAKVKNKAKLKVAEAGIYQLMFNQMNKAYPYTGRVAFNLPAKPALAVTVQKEPEETAVRHVDAAFFDGHTAALIKQLPYEKLSDGAKIRRMILPIHTGSLLGWPTKLLYLIVSLFTASLPITGFLIWLGKKKKKAKPARRRKVAEPALA</sequence>